<protein>
    <submittedName>
        <fullName evidence="12">Peptidase S11</fullName>
    </submittedName>
</protein>
<evidence type="ECO:0000256" key="1">
    <source>
        <dbReference type="ARBA" id="ARBA00007164"/>
    </source>
</evidence>
<evidence type="ECO:0000256" key="9">
    <source>
        <dbReference type="RuleBase" id="RU004016"/>
    </source>
</evidence>
<dbReference type="GO" id="GO:0071555">
    <property type="term" value="P:cell wall organization"/>
    <property type="evidence" value="ECO:0007669"/>
    <property type="project" value="UniProtKB-KW"/>
</dbReference>
<proteinExistence type="inferred from homology"/>
<evidence type="ECO:0000256" key="4">
    <source>
        <dbReference type="ARBA" id="ARBA00022960"/>
    </source>
</evidence>
<dbReference type="AlphaFoldDB" id="A0A923S9V5"/>
<dbReference type="PRINTS" id="PR00725">
    <property type="entry name" value="DADACBPTASE1"/>
</dbReference>
<keyword evidence="2 10" id="KW-0732">Signal</keyword>
<feature type="chain" id="PRO_5037180685" evidence="10">
    <location>
        <begin position="32"/>
        <end position="352"/>
    </location>
</feature>
<dbReference type="GO" id="GO:0009252">
    <property type="term" value="P:peptidoglycan biosynthetic process"/>
    <property type="evidence" value="ECO:0007669"/>
    <property type="project" value="UniProtKB-KW"/>
</dbReference>
<feature type="domain" description="Peptidase S11 D-alanyl-D-alanine carboxypeptidase A N-terminal" evidence="11">
    <location>
        <begin position="96"/>
        <end position="319"/>
    </location>
</feature>
<evidence type="ECO:0000256" key="8">
    <source>
        <dbReference type="PIRSR" id="PIRSR618044-2"/>
    </source>
</evidence>
<feature type="active site" evidence="7">
    <location>
        <position position="185"/>
    </location>
</feature>
<evidence type="ECO:0000256" key="3">
    <source>
        <dbReference type="ARBA" id="ARBA00022801"/>
    </source>
</evidence>
<evidence type="ECO:0000313" key="12">
    <source>
        <dbReference type="EMBL" id="MBC5781618.1"/>
    </source>
</evidence>
<keyword evidence="5" id="KW-0573">Peptidoglycan synthesis</keyword>
<dbReference type="GO" id="GO:0006508">
    <property type="term" value="P:proteolysis"/>
    <property type="evidence" value="ECO:0007669"/>
    <property type="project" value="InterPro"/>
</dbReference>
<comment type="similarity">
    <text evidence="1 9">Belongs to the peptidase S11 family.</text>
</comment>
<name>A0A923S9V5_9BURK</name>
<dbReference type="EMBL" id="JACORT010000001">
    <property type="protein sequence ID" value="MBC5781618.1"/>
    <property type="molecule type" value="Genomic_DNA"/>
</dbReference>
<reference evidence="12" key="1">
    <citation type="submission" date="2020-08" db="EMBL/GenBank/DDBJ databases">
        <title>Ramlibacter sp. USB13 16S ribosomal RNA gene genome sequencing and assembly.</title>
        <authorList>
            <person name="Kang M."/>
        </authorList>
    </citation>
    <scope>NUCLEOTIDE SEQUENCE</scope>
    <source>
        <strain evidence="12">USB13</strain>
    </source>
</reference>
<evidence type="ECO:0000256" key="5">
    <source>
        <dbReference type="ARBA" id="ARBA00022984"/>
    </source>
</evidence>
<keyword evidence="3" id="KW-0378">Hydrolase</keyword>
<feature type="active site" description="Proton acceptor" evidence="7">
    <location>
        <position position="131"/>
    </location>
</feature>
<keyword evidence="6" id="KW-0961">Cell wall biogenesis/degradation</keyword>
<organism evidence="12 13">
    <name type="scientific">Ramlibacter cellulosilyticus</name>
    <dbReference type="NCBI Taxonomy" id="2764187"/>
    <lineage>
        <taxon>Bacteria</taxon>
        <taxon>Pseudomonadati</taxon>
        <taxon>Pseudomonadota</taxon>
        <taxon>Betaproteobacteria</taxon>
        <taxon>Burkholderiales</taxon>
        <taxon>Comamonadaceae</taxon>
        <taxon>Ramlibacter</taxon>
    </lineage>
</organism>
<gene>
    <name evidence="12" type="ORF">H8N03_01600</name>
</gene>
<evidence type="ECO:0000256" key="7">
    <source>
        <dbReference type="PIRSR" id="PIRSR618044-1"/>
    </source>
</evidence>
<evidence type="ECO:0000259" key="11">
    <source>
        <dbReference type="Pfam" id="PF00768"/>
    </source>
</evidence>
<dbReference type="PANTHER" id="PTHR21581">
    <property type="entry name" value="D-ALANYL-D-ALANINE CARBOXYPEPTIDASE"/>
    <property type="match status" value="1"/>
</dbReference>
<dbReference type="GO" id="GO:0008360">
    <property type="term" value="P:regulation of cell shape"/>
    <property type="evidence" value="ECO:0007669"/>
    <property type="project" value="UniProtKB-KW"/>
</dbReference>
<dbReference type="GO" id="GO:0009002">
    <property type="term" value="F:serine-type D-Ala-D-Ala carboxypeptidase activity"/>
    <property type="evidence" value="ECO:0007669"/>
    <property type="project" value="InterPro"/>
</dbReference>
<accession>A0A923S9V5</accession>
<dbReference type="Gene3D" id="3.40.710.10">
    <property type="entry name" value="DD-peptidase/beta-lactamase superfamily"/>
    <property type="match status" value="1"/>
</dbReference>
<evidence type="ECO:0000256" key="10">
    <source>
        <dbReference type="SAM" id="SignalP"/>
    </source>
</evidence>
<comment type="caution">
    <text evidence="12">The sequence shown here is derived from an EMBL/GenBank/DDBJ whole genome shotgun (WGS) entry which is preliminary data.</text>
</comment>
<dbReference type="InterPro" id="IPR018044">
    <property type="entry name" value="Peptidase_S11"/>
</dbReference>
<keyword evidence="4" id="KW-0133">Cell shape</keyword>
<feature type="active site" description="Acyl-ester intermediate" evidence="7">
    <location>
        <position position="128"/>
    </location>
</feature>
<dbReference type="RefSeq" id="WP_187074370.1">
    <property type="nucleotide sequence ID" value="NZ_JACORT010000001.1"/>
</dbReference>
<feature type="signal peptide" evidence="10">
    <location>
        <begin position="1"/>
        <end position="31"/>
    </location>
</feature>
<dbReference type="Pfam" id="PF00768">
    <property type="entry name" value="Peptidase_S11"/>
    <property type="match status" value="1"/>
</dbReference>
<evidence type="ECO:0000256" key="2">
    <source>
        <dbReference type="ARBA" id="ARBA00022729"/>
    </source>
</evidence>
<dbReference type="PANTHER" id="PTHR21581:SF26">
    <property type="entry name" value="D-ALANYL-D-ALANINE ENDOPEPTIDASE"/>
    <property type="match status" value="1"/>
</dbReference>
<evidence type="ECO:0000313" key="13">
    <source>
        <dbReference type="Proteomes" id="UP000608513"/>
    </source>
</evidence>
<keyword evidence="13" id="KW-1185">Reference proteome</keyword>
<sequence length="352" mass="38202">MTREVPARRAARWLVLLLFPLFALGVQPAEAAKARTTQHAVKKKVSSAKKPVAKKKVAKKSSARKTVVAKKGTKKKVVAKARPAKAFVAEAPFTGPLKVSASAAYVIDQQTGEVLFGKNPESVQPIASLTKLMTGFIIAEAKLPMNEKITISDEDVDRMKFSSSRLKVGTELTRAQALHLALMSSENRAAHALARTYPGGESAFVSAMNVKAAQLGMKQTRYVEPTGLSSANRSSAHDLALLTAAAYDQPLLRRYSTSPGYRLGTDHGTLQYVNSNRLVRSGSWDIGVQKTGYIREAGYTLLMQAELAGRKLIMVFLDSASKVTRMKDPEKIRQWLKSHPEVTAGDKANAPG</sequence>
<dbReference type="Proteomes" id="UP000608513">
    <property type="component" value="Unassembled WGS sequence"/>
</dbReference>
<dbReference type="SUPFAM" id="SSF56601">
    <property type="entry name" value="beta-lactamase/transpeptidase-like"/>
    <property type="match status" value="1"/>
</dbReference>
<evidence type="ECO:0000256" key="6">
    <source>
        <dbReference type="ARBA" id="ARBA00023316"/>
    </source>
</evidence>
<dbReference type="InterPro" id="IPR001967">
    <property type="entry name" value="Peptidase_S11_N"/>
</dbReference>
<feature type="binding site" evidence="8">
    <location>
        <position position="290"/>
    </location>
    <ligand>
        <name>substrate</name>
    </ligand>
</feature>
<dbReference type="InterPro" id="IPR012338">
    <property type="entry name" value="Beta-lactam/transpept-like"/>
</dbReference>